<organism evidence="1 2">
    <name type="scientific">Crenichthys baileyi</name>
    <name type="common">White River springfish</name>
    <dbReference type="NCBI Taxonomy" id="28760"/>
    <lineage>
        <taxon>Eukaryota</taxon>
        <taxon>Metazoa</taxon>
        <taxon>Chordata</taxon>
        <taxon>Craniata</taxon>
        <taxon>Vertebrata</taxon>
        <taxon>Euteleostomi</taxon>
        <taxon>Actinopterygii</taxon>
        <taxon>Neopterygii</taxon>
        <taxon>Teleostei</taxon>
        <taxon>Neoteleostei</taxon>
        <taxon>Acanthomorphata</taxon>
        <taxon>Ovalentaria</taxon>
        <taxon>Atherinomorphae</taxon>
        <taxon>Cyprinodontiformes</taxon>
        <taxon>Goodeidae</taxon>
        <taxon>Crenichthys</taxon>
    </lineage>
</organism>
<dbReference type="AlphaFoldDB" id="A0AAV9QR14"/>
<evidence type="ECO:0000313" key="2">
    <source>
        <dbReference type="Proteomes" id="UP001311232"/>
    </source>
</evidence>
<proteinExistence type="predicted"/>
<feature type="non-terminal residue" evidence="1">
    <location>
        <position position="1"/>
    </location>
</feature>
<dbReference type="EMBL" id="JAHHUM010003158">
    <property type="protein sequence ID" value="KAK5598355.1"/>
    <property type="molecule type" value="Genomic_DNA"/>
</dbReference>
<accession>A0AAV9QR14</accession>
<feature type="non-terminal residue" evidence="1">
    <location>
        <position position="89"/>
    </location>
</feature>
<comment type="caution">
    <text evidence="1">The sequence shown here is derived from an EMBL/GenBank/DDBJ whole genome shotgun (WGS) entry which is preliminary data.</text>
</comment>
<sequence length="89" mass="9506">PADDSCWPVAPSSHRICLPPMSAAAAELYTPAAAELSTSAVATMLSMSAVAAVHPGDDVANRLNSCAEEWGSLLLQDRPPDYWIMLREH</sequence>
<evidence type="ECO:0000313" key="1">
    <source>
        <dbReference type="EMBL" id="KAK5598355.1"/>
    </source>
</evidence>
<reference evidence="1 2" key="1">
    <citation type="submission" date="2021-06" db="EMBL/GenBank/DDBJ databases">
        <authorList>
            <person name="Palmer J.M."/>
        </authorList>
    </citation>
    <scope>NUCLEOTIDE SEQUENCE [LARGE SCALE GENOMIC DNA]</scope>
    <source>
        <strain evidence="1 2">MEX-2019</strain>
        <tissue evidence="1">Muscle</tissue>
    </source>
</reference>
<keyword evidence="2" id="KW-1185">Reference proteome</keyword>
<gene>
    <name evidence="1" type="ORF">CRENBAI_014114</name>
</gene>
<dbReference type="Proteomes" id="UP001311232">
    <property type="component" value="Unassembled WGS sequence"/>
</dbReference>
<name>A0AAV9QR14_9TELE</name>
<protein>
    <submittedName>
        <fullName evidence="1">Uncharacterized protein</fullName>
    </submittedName>
</protein>